<dbReference type="AlphaFoldDB" id="A0A1G5RQQ0"/>
<evidence type="ECO:0000256" key="3">
    <source>
        <dbReference type="ARBA" id="ARBA00022475"/>
    </source>
</evidence>
<dbReference type="PANTHER" id="PTHR23513">
    <property type="entry name" value="INTEGRAL MEMBRANE EFFLUX PROTEIN-RELATED"/>
    <property type="match status" value="1"/>
</dbReference>
<evidence type="ECO:0000256" key="5">
    <source>
        <dbReference type="ARBA" id="ARBA00022989"/>
    </source>
</evidence>
<accession>A0A1G5RQQ0</accession>
<feature type="transmembrane region" description="Helical" evidence="7">
    <location>
        <begin position="21"/>
        <end position="43"/>
    </location>
</feature>
<reference evidence="8 9" key="1">
    <citation type="submission" date="2016-10" db="EMBL/GenBank/DDBJ databases">
        <authorList>
            <person name="de Groot N.N."/>
        </authorList>
    </citation>
    <scope>NUCLEOTIDE SEQUENCE [LARGE SCALE GENOMIC DNA]</scope>
    <source>
        <strain evidence="8 9">DSM 10317</strain>
    </source>
</reference>
<dbReference type="RefSeq" id="WP_090160623.1">
    <property type="nucleotide sequence ID" value="NZ_FMWK01000001.1"/>
</dbReference>
<feature type="transmembrane region" description="Helical" evidence="7">
    <location>
        <begin position="292"/>
        <end position="316"/>
    </location>
</feature>
<dbReference type="Pfam" id="PF05977">
    <property type="entry name" value="MFS_3"/>
    <property type="match status" value="1"/>
</dbReference>
<keyword evidence="4 7" id="KW-0812">Transmembrane</keyword>
<keyword evidence="5 7" id="KW-1133">Transmembrane helix</keyword>
<feature type="transmembrane region" description="Helical" evidence="7">
    <location>
        <begin position="265"/>
        <end position="285"/>
    </location>
</feature>
<dbReference type="SUPFAM" id="SSF103473">
    <property type="entry name" value="MFS general substrate transporter"/>
    <property type="match status" value="1"/>
</dbReference>
<feature type="transmembrane region" description="Helical" evidence="7">
    <location>
        <begin position="226"/>
        <end position="245"/>
    </location>
</feature>
<feature type="transmembrane region" description="Helical" evidence="7">
    <location>
        <begin position="82"/>
        <end position="103"/>
    </location>
</feature>
<feature type="transmembrane region" description="Helical" evidence="7">
    <location>
        <begin position="381"/>
        <end position="405"/>
    </location>
</feature>
<evidence type="ECO:0000256" key="1">
    <source>
        <dbReference type="ARBA" id="ARBA00004651"/>
    </source>
</evidence>
<dbReference type="CDD" id="cd06173">
    <property type="entry name" value="MFS_MefA_like"/>
    <property type="match status" value="1"/>
</dbReference>
<evidence type="ECO:0000256" key="6">
    <source>
        <dbReference type="ARBA" id="ARBA00023136"/>
    </source>
</evidence>
<evidence type="ECO:0000256" key="2">
    <source>
        <dbReference type="ARBA" id="ARBA00022448"/>
    </source>
</evidence>
<proteinExistence type="predicted"/>
<keyword evidence="3" id="KW-1003">Cell membrane</keyword>
<protein>
    <submittedName>
        <fullName evidence="8">MFS-type transporter involved in bile tolerance, Atg22 family</fullName>
    </submittedName>
</protein>
<evidence type="ECO:0000313" key="9">
    <source>
        <dbReference type="Proteomes" id="UP000199428"/>
    </source>
</evidence>
<dbReference type="PANTHER" id="PTHR23513:SF6">
    <property type="entry name" value="MAJOR FACILITATOR SUPERFAMILY ASSOCIATED DOMAIN-CONTAINING PROTEIN"/>
    <property type="match status" value="1"/>
</dbReference>
<keyword evidence="2" id="KW-0813">Transport</keyword>
<name>A0A1G5RQQ0_PSEXY</name>
<evidence type="ECO:0000256" key="4">
    <source>
        <dbReference type="ARBA" id="ARBA00022692"/>
    </source>
</evidence>
<feature type="transmembrane region" description="Helical" evidence="7">
    <location>
        <begin position="356"/>
        <end position="375"/>
    </location>
</feature>
<evidence type="ECO:0000313" key="8">
    <source>
        <dbReference type="EMBL" id="SCZ76326.1"/>
    </source>
</evidence>
<gene>
    <name evidence="8" type="ORF">SAMN02910350_00196</name>
</gene>
<dbReference type="InterPro" id="IPR010290">
    <property type="entry name" value="TM_effector"/>
</dbReference>
<sequence>MDNKKIGYKDVFTQTEYVKMMFAALINRFGDSIDAIASTWIVYQLTSSAAWSALIFGINNLPTVVVTPLAGAWVEGRNKKRIMIVTDLIRAVVVATVASLFLLNLLQPWMLLISTITISTAEAFRGPANTAITPNILDEEMYEFGMSLKDSLSQIVQLIGLGCAAGIIALIGISGALYIDMATFIMSAAIIIFVNTKEAVTEKVAFNAKNYVIDLVEGVKYVSKEAVIVFFLWFSVFINAVLVPLNGLQAPMVEEILHSGIEALSVFSIAFTVGMLLGAVVFPYVSRILGNVAIFWGMGIMISGYYILLVVLQPLYVNQWVTYSILSVLSVLTGMIIAIANSMTSVVFMKKVKKEYIARAAAIATSVCVAAMPITSFLVSAVVTVVSVKTIFIVSGVLAFLVTALMSRKAYLLSDDEPASAISCEESVETDVEVNSIEEAI</sequence>
<comment type="subcellular location">
    <subcellularLocation>
        <location evidence="1">Cell membrane</location>
        <topology evidence="1">Multi-pass membrane protein</topology>
    </subcellularLocation>
</comment>
<evidence type="ECO:0000256" key="7">
    <source>
        <dbReference type="SAM" id="Phobius"/>
    </source>
</evidence>
<feature type="transmembrane region" description="Helical" evidence="7">
    <location>
        <begin position="155"/>
        <end position="179"/>
    </location>
</feature>
<dbReference type="GO" id="GO:0005886">
    <property type="term" value="C:plasma membrane"/>
    <property type="evidence" value="ECO:0007669"/>
    <property type="project" value="UniProtKB-SubCell"/>
</dbReference>
<feature type="transmembrane region" description="Helical" evidence="7">
    <location>
        <begin position="49"/>
        <end position="70"/>
    </location>
</feature>
<dbReference type="Gene3D" id="1.20.1250.20">
    <property type="entry name" value="MFS general substrate transporter like domains"/>
    <property type="match status" value="1"/>
</dbReference>
<organism evidence="8 9">
    <name type="scientific">Pseudobutyrivibrio xylanivorans</name>
    <dbReference type="NCBI Taxonomy" id="185007"/>
    <lineage>
        <taxon>Bacteria</taxon>
        <taxon>Bacillati</taxon>
        <taxon>Bacillota</taxon>
        <taxon>Clostridia</taxon>
        <taxon>Lachnospirales</taxon>
        <taxon>Lachnospiraceae</taxon>
        <taxon>Pseudobutyrivibrio</taxon>
    </lineage>
</organism>
<dbReference type="EMBL" id="FMWK01000001">
    <property type="protein sequence ID" value="SCZ76326.1"/>
    <property type="molecule type" value="Genomic_DNA"/>
</dbReference>
<dbReference type="Proteomes" id="UP000199428">
    <property type="component" value="Unassembled WGS sequence"/>
</dbReference>
<keyword evidence="6 7" id="KW-0472">Membrane</keyword>
<feature type="transmembrane region" description="Helical" evidence="7">
    <location>
        <begin position="322"/>
        <end position="344"/>
    </location>
</feature>
<dbReference type="InterPro" id="IPR036259">
    <property type="entry name" value="MFS_trans_sf"/>
</dbReference>